<evidence type="ECO:0000313" key="1">
    <source>
        <dbReference type="EMBL" id="KAK9762662.1"/>
    </source>
</evidence>
<organism evidence="1 2">
    <name type="scientific">Basidiobolus ranarum</name>
    <dbReference type="NCBI Taxonomy" id="34480"/>
    <lineage>
        <taxon>Eukaryota</taxon>
        <taxon>Fungi</taxon>
        <taxon>Fungi incertae sedis</taxon>
        <taxon>Zoopagomycota</taxon>
        <taxon>Entomophthoromycotina</taxon>
        <taxon>Basidiobolomycetes</taxon>
        <taxon>Basidiobolales</taxon>
        <taxon>Basidiobolaceae</taxon>
        <taxon>Basidiobolus</taxon>
    </lineage>
</organism>
<proteinExistence type="predicted"/>
<protein>
    <submittedName>
        <fullName evidence="1">Uncharacterized protein</fullName>
    </submittedName>
</protein>
<reference evidence="1 2" key="1">
    <citation type="submission" date="2023-04" db="EMBL/GenBank/DDBJ databases">
        <title>Genome of Basidiobolus ranarum AG-B5.</title>
        <authorList>
            <person name="Stajich J.E."/>
            <person name="Carter-House D."/>
            <person name="Gryganskyi A."/>
        </authorList>
    </citation>
    <scope>NUCLEOTIDE SEQUENCE [LARGE SCALE GENOMIC DNA]</scope>
    <source>
        <strain evidence="1 2">AG-B5</strain>
    </source>
</reference>
<sequence>MFNILKSYAYKSKILERALEITASLQQVSVNSITRNTPSSVWYTKTQPILIPNPILNRRPPIRYSKNLSPRHYSTHASTVSTVPPTHDAIRFSVRNSELFNKFCATKPKNDIYRKSQLINMAPTIKYKPRYIPPRSIVRSRRHQFN</sequence>
<name>A0ABR2WMD1_9FUNG</name>
<accession>A0ABR2WMD1</accession>
<evidence type="ECO:0000313" key="2">
    <source>
        <dbReference type="Proteomes" id="UP001479436"/>
    </source>
</evidence>
<dbReference type="Proteomes" id="UP001479436">
    <property type="component" value="Unassembled WGS sequence"/>
</dbReference>
<gene>
    <name evidence="1" type="ORF">K7432_011390</name>
</gene>
<dbReference type="EMBL" id="JASJQH010000873">
    <property type="protein sequence ID" value="KAK9762662.1"/>
    <property type="molecule type" value="Genomic_DNA"/>
</dbReference>
<comment type="caution">
    <text evidence="1">The sequence shown here is derived from an EMBL/GenBank/DDBJ whole genome shotgun (WGS) entry which is preliminary data.</text>
</comment>
<keyword evidence="2" id="KW-1185">Reference proteome</keyword>